<comment type="caution">
    <text evidence="1">The sequence shown here is derived from an EMBL/GenBank/DDBJ whole genome shotgun (WGS) entry which is preliminary data.</text>
</comment>
<proteinExistence type="predicted"/>
<evidence type="ECO:0000313" key="1">
    <source>
        <dbReference type="EMBL" id="KAJ1163603.1"/>
    </source>
</evidence>
<keyword evidence="2" id="KW-1185">Reference proteome</keyword>
<protein>
    <submittedName>
        <fullName evidence="1">Uncharacterized protein</fullName>
    </submittedName>
</protein>
<dbReference type="Proteomes" id="UP001066276">
    <property type="component" value="Chromosome 4_2"/>
</dbReference>
<evidence type="ECO:0000313" key="2">
    <source>
        <dbReference type="Proteomes" id="UP001066276"/>
    </source>
</evidence>
<accession>A0AAV7SHP6</accession>
<sequence length="159" mass="16781">MASQRLTLLPGERLGAGWLWFGPTVEASRQSGLPLVYAGGRKRLFSGWAYPLLRRRGGCCAGSVVAWGPLVRRSCRGAGGPPVILRCGAAWLGRGLVLSVDWPAVLVSLALVGIFLRPCVTESRGTLDSGADGRSQRAGDRDGCVMMLLADPQRSCGAS</sequence>
<dbReference type="AlphaFoldDB" id="A0AAV7SHP6"/>
<dbReference type="EMBL" id="JANPWB010000008">
    <property type="protein sequence ID" value="KAJ1163603.1"/>
    <property type="molecule type" value="Genomic_DNA"/>
</dbReference>
<organism evidence="1 2">
    <name type="scientific">Pleurodeles waltl</name>
    <name type="common">Iberian ribbed newt</name>
    <dbReference type="NCBI Taxonomy" id="8319"/>
    <lineage>
        <taxon>Eukaryota</taxon>
        <taxon>Metazoa</taxon>
        <taxon>Chordata</taxon>
        <taxon>Craniata</taxon>
        <taxon>Vertebrata</taxon>
        <taxon>Euteleostomi</taxon>
        <taxon>Amphibia</taxon>
        <taxon>Batrachia</taxon>
        <taxon>Caudata</taxon>
        <taxon>Salamandroidea</taxon>
        <taxon>Salamandridae</taxon>
        <taxon>Pleurodelinae</taxon>
        <taxon>Pleurodeles</taxon>
    </lineage>
</organism>
<gene>
    <name evidence="1" type="ORF">NDU88_004059</name>
</gene>
<name>A0AAV7SHP6_PLEWA</name>
<reference evidence="1" key="1">
    <citation type="journal article" date="2022" name="bioRxiv">
        <title>Sequencing and chromosome-scale assembly of the giantPleurodeles waltlgenome.</title>
        <authorList>
            <person name="Brown T."/>
            <person name="Elewa A."/>
            <person name="Iarovenko S."/>
            <person name="Subramanian E."/>
            <person name="Araus A.J."/>
            <person name="Petzold A."/>
            <person name="Susuki M."/>
            <person name="Suzuki K.-i.T."/>
            <person name="Hayashi T."/>
            <person name="Toyoda A."/>
            <person name="Oliveira C."/>
            <person name="Osipova E."/>
            <person name="Leigh N.D."/>
            <person name="Simon A."/>
            <person name="Yun M.H."/>
        </authorList>
    </citation>
    <scope>NUCLEOTIDE SEQUENCE</scope>
    <source>
        <strain evidence="1">20211129_DDA</strain>
        <tissue evidence="1">Liver</tissue>
    </source>
</reference>